<sequence length="181" mass="20803">MISSQDVGANRAANSVADRLGEGQGSEGEVGLPSVVIHTSRMSGLRTTFYRQGHLHVLGKRGAPQQQFRSWRQSPQFVRGNPPPRSADHRNWISTPSRPMVGCERFKILSYNILADYLAVDHQSILYFHIPSKILDWEWRKRRLFIEFGLWSPDIMCLQEVDRFYDLEGELAVRGYTGIWK</sequence>
<reference evidence="2 3" key="1">
    <citation type="journal article" date="2020" name="Nat. Food">
        <title>A phased Vanilla planifolia genome enables genetic improvement of flavour and production.</title>
        <authorList>
            <person name="Hasing T."/>
            <person name="Tang H."/>
            <person name="Brym M."/>
            <person name="Khazi F."/>
            <person name="Huang T."/>
            <person name="Chambers A.H."/>
        </authorList>
    </citation>
    <scope>NUCLEOTIDE SEQUENCE [LARGE SCALE GENOMIC DNA]</scope>
    <source>
        <tissue evidence="2">Leaf</tissue>
    </source>
</reference>
<dbReference type="InterPro" id="IPR050410">
    <property type="entry name" value="CCR4/nocturin_mRNA_transcr"/>
</dbReference>
<dbReference type="InterPro" id="IPR036691">
    <property type="entry name" value="Endo/exonu/phosph_ase_sf"/>
</dbReference>
<dbReference type="Gene3D" id="3.60.10.10">
    <property type="entry name" value="Endonuclease/exonuclease/phosphatase"/>
    <property type="match status" value="1"/>
</dbReference>
<dbReference type="Proteomes" id="UP000636800">
    <property type="component" value="Chromosome 12"/>
</dbReference>
<keyword evidence="3" id="KW-1185">Reference proteome</keyword>
<protein>
    <recommendedName>
        <fullName evidence="4">Endonuclease/exonuclease/phosphatase domain-containing protein</fullName>
    </recommendedName>
</protein>
<comment type="caution">
    <text evidence="2">The sequence shown here is derived from an EMBL/GenBank/DDBJ whole genome shotgun (WGS) entry which is preliminary data.</text>
</comment>
<dbReference type="GO" id="GO:0000175">
    <property type="term" value="F:3'-5'-RNA exonuclease activity"/>
    <property type="evidence" value="ECO:0007669"/>
    <property type="project" value="TreeGrafter"/>
</dbReference>
<dbReference type="AlphaFoldDB" id="A0A835UCL4"/>
<dbReference type="PANTHER" id="PTHR12121:SF85">
    <property type="entry name" value="CARBON CATABOLITE REPRESSOR PROTEIN 4 HOMOLOG 6"/>
    <property type="match status" value="1"/>
</dbReference>
<name>A0A835UCL4_VANPL</name>
<evidence type="ECO:0000313" key="2">
    <source>
        <dbReference type="EMBL" id="KAG0458019.1"/>
    </source>
</evidence>
<dbReference type="SUPFAM" id="SSF56219">
    <property type="entry name" value="DNase I-like"/>
    <property type="match status" value="1"/>
</dbReference>
<organism evidence="2 3">
    <name type="scientific">Vanilla planifolia</name>
    <name type="common">Vanilla</name>
    <dbReference type="NCBI Taxonomy" id="51239"/>
    <lineage>
        <taxon>Eukaryota</taxon>
        <taxon>Viridiplantae</taxon>
        <taxon>Streptophyta</taxon>
        <taxon>Embryophyta</taxon>
        <taxon>Tracheophyta</taxon>
        <taxon>Spermatophyta</taxon>
        <taxon>Magnoliopsida</taxon>
        <taxon>Liliopsida</taxon>
        <taxon>Asparagales</taxon>
        <taxon>Orchidaceae</taxon>
        <taxon>Vanilloideae</taxon>
        <taxon>Vanilleae</taxon>
        <taxon>Vanilla</taxon>
    </lineage>
</organism>
<dbReference type="EMBL" id="JADCNL010000012">
    <property type="protein sequence ID" value="KAG0458019.1"/>
    <property type="molecule type" value="Genomic_DNA"/>
</dbReference>
<dbReference type="OrthoDB" id="695635at2759"/>
<proteinExistence type="predicted"/>
<gene>
    <name evidence="2" type="ORF">HPP92_023176</name>
</gene>
<accession>A0A835UCL4</accession>
<evidence type="ECO:0000256" key="1">
    <source>
        <dbReference type="SAM" id="MobiDB-lite"/>
    </source>
</evidence>
<evidence type="ECO:0008006" key="4">
    <source>
        <dbReference type="Google" id="ProtNLM"/>
    </source>
</evidence>
<dbReference type="PANTHER" id="PTHR12121">
    <property type="entry name" value="CARBON CATABOLITE REPRESSOR PROTEIN 4"/>
    <property type="match status" value="1"/>
</dbReference>
<evidence type="ECO:0000313" key="3">
    <source>
        <dbReference type="Proteomes" id="UP000636800"/>
    </source>
</evidence>
<feature type="region of interest" description="Disordered" evidence="1">
    <location>
        <begin position="74"/>
        <end position="93"/>
    </location>
</feature>